<dbReference type="SUPFAM" id="SSF53448">
    <property type="entry name" value="Nucleotide-diphospho-sugar transferases"/>
    <property type="match status" value="1"/>
</dbReference>
<dbReference type="OrthoDB" id="8416156at2"/>
<dbReference type="GO" id="GO:0016757">
    <property type="term" value="F:glycosyltransferase activity"/>
    <property type="evidence" value="ECO:0007669"/>
    <property type="project" value="UniProtKB-KW"/>
</dbReference>
<dbReference type="KEGG" id="phr:C6569_20550"/>
<keyword evidence="5" id="KW-0472">Membrane</keyword>
<keyword evidence="4 6" id="KW-0808">Transferase</keyword>
<sequence>MTVAVEHRRTAAVDPPAFSVVVPLAADEPPPEGLIASLPDDMEVILARGGSRAEALNAGAVAARAAVLWFVHADTRLPEGAIEALRAAVRREPGALLFFDLIFDGPAVMALNGAGARLRSRLFGLPFGDQALCLDAALFRRLGGYPAVARGEDHLLVWRAHRAGVPVRPVGASVTTSSRRYRARGWARTTALHLALTLRQAAPEVLAWLRGR</sequence>
<dbReference type="Gene3D" id="3.90.550.10">
    <property type="entry name" value="Spore Coat Polysaccharide Biosynthesis Protein SpsA, Chain A"/>
    <property type="match status" value="1"/>
</dbReference>
<evidence type="ECO:0000256" key="4">
    <source>
        <dbReference type="ARBA" id="ARBA00022679"/>
    </source>
</evidence>
<dbReference type="GO" id="GO:0005886">
    <property type="term" value="C:plasma membrane"/>
    <property type="evidence" value="ECO:0007669"/>
    <property type="project" value="UniProtKB-SubCell"/>
</dbReference>
<evidence type="ECO:0000256" key="5">
    <source>
        <dbReference type="ARBA" id="ARBA00023136"/>
    </source>
</evidence>
<keyword evidence="3" id="KW-0328">Glycosyltransferase</keyword>
<keyword evidence="2" id="KW-1003">Cell membrane</keyword>
<dbReference type="EMBL" id="CP027668">
    <property type="protein sequence ID" value="AVO47240.1"/>
    <property type="molecule type" value="Genomic_DNA"/>
</dbReference>
<name>A0A2S0NGD8_9HYPH</name>
<protein>
    <submittedName>
        <fullName evidence="6">Glycosyl transferase family 2</fullName>
    </submittedName>
</protein>
<dbReference type="RefSeq" id="WP_106750610.1">
    <property type="nucleotide sequence ID" value="NZ_CP027668.1"/>
</dbReference>
<keyword evidence="7" id="KW-1185">Reference proteome</keyword>
<organism evidence="6 7">
    <name type="scientific">Phreatobacter cathodiphilus</name>
    <dbReference type="NCBI Taxonomy" id="1868589"/>
    <lineage>
        <taxon>Bacteria</taxon>
        <taxon>Pseudomonadati</taxon>
        <taxon>Pseudomonadota</taxon>
        <taxon>Alphaproteobacteria</taxon>
        <taxon>Hyphomicrobiales</taxon>
        <taxon>Phreatobacteraceae</taxon>
        <taxon>Phreatobacter</taxon>
    </lineage>
</organism>
<proteinExistence type="predicted"/>
<evidence type="ECO:0000313" key="6">
    <source>
        <dbReference type="EMBL" id="AVO47240.1"/>
    </source>
</evidence>
<dbReference type="Proteomes" id="UP000237889">
    <property type="component" value="Chromosome"/>
</dbReference>
<gene>
    <name evidence="6" type="ORF">C6569_20550</name>
</gene>
<dbReference type="PANTHER" id="PTHR43646">
    <property type="entry name" value="GLYCOSYLTRANSFERASE"/>
    <property type="match status" value="1"/>
</dbReference>
<dbReference type="InterPro" id="IPR029044">
    <property type="entry name" value="Nucleotide-diphossugar_trans"/>
</dbReference>
<dbReference type="PANTHER" id="PTHR43646:SF2">
    <property type="entry name" value="GLYCOSYLTRANSFERASE 2-LIKE DOMAIN-CONTAINING PROTEIN"/>
    <property type="match status" value="1"/>
</dbReference>
<accession>A0A2S0NGD8</accession>
<comment type="subcellular location">
    <subcellularLocation>
        <location evidence="1">Cell membrane</location>
    </subcellularLocation>
</comment>
<evidence type="ECO:0000256" key="2">
    <source>
        <dbReference type="ARBA" id="ARBA00022475"/>
    </source>
</evidence>
<evidence type="ECO:0000256" key="3">
    <source>
        <dbReference type="ARBA" id="ARBA00022676"/>
    </source>
</evidence>
<reference evidence="6 7" key="1">
    <citation type="submission" date="2018-03" db="EMBL/GenBank/DDBJ databases">
        <title>Genome sequencing of Phreatobacter sp.</title>
        <authorList>
            <person name="Kim S.-J."/>
            <person name="Heo J."/>
            <person name="Kwon S.-W."/>
        </authorList>
    </citation>
    <scope>NUCLEOTIDE SEQUENCE [LARGE SCALE GENOMIC DNA]</scope>
    <source>
        <strain evidence="6 7">S-12</strain>
    </source>
</reference>
<evidence type="ECO:0000313" key="7">
    <source>
        <dbReference type="Proteomes" id="UP000237889"/>
    </source>
</evidence>
<dbReference type="AlphaFoldDB" id="A0A2S0NGD8"/>
<evidence type="ECO:0000256" key="1">
    <source>
        <dbReference type="ARBA" id="ARBA00004236"/>
    </source>
</evidence>